<dbReference type="PANTHER" id="PTHR10039">
    <property type="entry name" value="AMELOGENIN"/>
    <property type="match status" value="1"/>
</dbReference>
<keyword evidence="6" id="KW-1185">Reference proteome</keyword>
<feature type="repeat" description="ANK" evidence="2">
    <location>
        <begin position="1035"/>
        <end position="1059"/>
    </location>
</feature>
<proteinExistence type="predicted"/>
<sequence>MPDIVLNRAIDKFRKSLTDEQKKLFVASSLERVKDEIQFIQGRYGSTKKLRSLGRLSKFLEVMAQIEQLVLIFLNVSEVVAFVWGPIKLALMMAGTRVQTLEQLLDTYVEIGEVIPSLQQYESLFKDAPAVLEVLERYFCDILEFHRNAMDVFARPAGIRDSRDETSQLLKNTAYKSSANFDALNSKVDDLYEELSGQIYGLTQSSERIGETLQQGLSHQEMNAMLAKLSPSDYRADLQAALKSCHGISGTWIFQSLSFLNWMQSRAFPDCILFIHGMPGAGKTSLAARIIDHLSAQQGHNHTSLLYFFFKHDSNEKSSMSHMLRAFLAQLVRQDASLAHMLYEKCCSVSTIEAQSEATLKNWAAELLKTQTSCIIILDGLDECNHHGNGHEATKIMEWFLNSILPNCLNGQSEMRLLGLGQRDGVVDHVLSGYPSFSLDNSMLHIEDIRSFAKTRASDIGQRFPLDPGEEESIAQKVTSAAGAMFLYVKVVMDNLMAQCSADELDDELNVNFPKGLDEAQVTPEPYLIQRSWVNLPEANASMAIFSSIYLASLPFRVDSAATILEHALNGYYGFLDYAVFSWQEHLKLSLERSQELFSSTLQDLHQEVIRIFRHLDSRETPEGFGDNLGDITGLFDAKRLKRCIQRLEHLSTAIRKVLENMDLSPLDSRNKDVFLSLNGKPQFKCPKPRCLQFSHGFGSKKARDSHIACHYAEFICSTDGCSRGKVGFFTLADLKHHIKKAHSNQVSGQLRLFPTSSRKGNIYAACSEGDIQAIMKFQEKGVKFNNTHLFEAAKNGRAELSRYLASNVCDIFIEKFDHVNGGALRLGICERNVNACRLLESIATPGEINECLKRNFDLYLGLAVNCGKREILGMLLKLNSRRRRPLGYWRIFQVALNHVCSIEPEYGDENLYEYIFSFIPRSDVPKILSEHTMEKALDSDTGQALVLLLHYMDDNITQVKSTTGDSPLYKALSRNRRRCVKALLEHGFVNDMRPKTNLFYQDRPLHYTCRKDMIQLFKMILPYSMDHLNDANGAGDTPLHIAVVQGALRVTKALLKTGEVDFCKRDGIGRTVFEIPVEPKMAALLQSAGGNTKLPMGRELSTVSNAPDDPESEEMSDSVDDDHTEPDRWSDEGFAIGLETSTASLPLDNDGARANKSPALHQSRYAVGNGDQLGRDTATDADFTGEYTGGAPFLDLDWDEWLNAD</sequence>
<feature type="compositionally biased region" description="Acidic residues" evidence="3">
    <location>
        <begin position="1109"/>
        <end position="1125"/>
    </location>
</feature>
<dbReference type="InterPro" id="IPR027417">
    <property type="entry name" value="P-loop_NTPase"/>
</dbReference>
<dbReference type="Gene3D" id="3.40.50.300">
    <property type="entry name" value="P-loop containing nucleotide triphosphate hydrolases"/>
    <property type="match status" value="1"/>
</dbReference>
<dbReference type="PROSITE" id="PS50837">
    <property type="entry name" value="NACHT"/>
    <property type="match status" value="1"/>
</dbReference>
<dbReference type="Proteomes" id="UP001446871">
    <property type="component" value="Unassembled WGS sequence"/>
</dbReference>
<dbReference type="SMART" id="SM00248">
    <property type="entry name" value="ANK"/>
    <property type="match status" value="4"/>
</dbReference>
<dbReference type="InterPro" id="IPR007111">
    <property type="entry name" value="NACHT_NTPase"/>
</dbReference>
<reference evidence="5 6" key="1">
    <citation type="submission" date="2023-01" db="EMBL/GenBank/DDBJ databases">
        <title>Analysis of 21 Apiospora genomes using comparative genomics revels a genus with tremendous synthesis potential of carbohydrate active enzymes and secondary metabolites.</title>
        <authorList>
            <person name="Sorensen T."/>
        </authorList>
    </citation>
    <scope>NUCLEOTIDE SEQUENCE [LARGE SCALE GENOMIC DNA]</scope>
    <source>
        <strain evidence="5 6">CBS 83171</strain>
    </source>
</reference>
<dbReference type="PROSITE" id="PS50088">
    <property type="entry name" value="ANK_REPEAT"/>
    <property type="match status" value="1"/>
</dbReference>
<dbReference type="Pfam" id="PF00023">
    <property type="entry name" value="Ank"/>
    <property type="match status" value="1"/>
</dbReference>
<feature type="region of interest" description="Disordered" evidence="3">
    <location>
        <begin position="1091"/>
        <end position="1131"/>
    </location>
</feature>
<dbReference type="SUPFAM" id="SSF52540">
    <property type="entry name" value="P-loop containing nucleoside triphosphate hydrolases"/>
    <property type="match status" value="1"/>
</dbReference>
<evidence type="ECO:0000313" key="6">
    <source>
        <dbReference type="Proteomes" id="UP001446871"/>
    </source>
</evidence>
<gene>
    <name evidence="5" type="ORF">PG996_007347</name>
</gene>
<organism evidence="5 6">
    <name type="scientific">Apiospora saccharicola</name>
    <dbReference type="NCBI Taxonomy" id="335842"/>
    <lineage>
        <taxon>Eukaryota</taxon>
        <taxon>Fungi</taxon>
        <taxon>Dikarya</taxon>
        <taxon>Ascomycota</taxon>
        <taxon>Pezizomycotina</taxon>
        <taxon>Sordariomycetes</taxon>
        <taxon>Xylariomycetidae</taxon>
        <taxon>Amphisphaeriales</taxon>
        <taxon>Apiosporaceae</taxon>
        <taxon>Apiospora</taxon>
    </lineage>
</organism>
<keyword evidence="2" id="KW-0040">ANK repeat</keyword>
<evidence type="ECO:0000259" key="4">
    <source>
        <dbReference type="PROSITE" id="PS50837"/>
    </source>
</evidence>
<evidence type="ECO:0000256" key="1">
    <source>
        <dbReference type="ARBA" id="ARBA00022737"/>
    </source>
</evidence>
<keyword evidence="1" id="KW-0677">Repeat</keyword>
<name>A0ABR1VAK2_9PEZI</name>
<evidence type="ECO:0000256" key="3">
    <source>
        <dbReference type="SAM" id="MobiDB-lite"/>
    </source>
</evidence>
<dbReference type="SUPFAM" id="SSF48403">
    <property type="entry name" value="Ankyrin repeat"/>
    <property type="match status" value="1"/>
</dbReference>
<dbReference type="InterPro" id="IPR056884">
    <property type="entry name" value="NPHP3-like_N"/>
</dbReference>
<accession>A0ABR1VAK2</accession>
<evidence type="ECO:0000313" key="5">
    <source>
        <dbReference type="EMBL" id="KAK8068235.1"/>
    </source>
</evidence>
<dbReference type="InterPro" id="IPR036770">
    <property type="entry name" value="Ankyrin_rpt-contain_sf"/>
</dbReference>
<dbReference type="Gene3D" id="1.25.40.20">
    <property type="entry name" value="Ankyrin repeat-containing domain"/>
    <property type="match status" value="1"/>
</dbReference>
<evidence type="ECO:0000256" key="2">
    <source>
        <dbReference type="PROSITE-ProRule" id="PRU00023"/>
    </source>
</evidence>
<dbReference type="InterPro" id="IPR002110">
    <property type="entry name" value="Ankyrin_rpt"/>
</dbReference>
<dbReference type="PROSITE" id="PS50297">
    <property type="entry name" value="ANK_REP_REGION"/>
    <property type="match status" value="1"/>
</dbReference>
<dbReference type="PANTHER" id="PTHR10039:SF14">
    <property type="entry name" value="NACHT DOMAIN-CONTAINING PROTEIN"/>
    <property type="match status" value="1"/>
</dbReference>
<comment type="caution">
    <text evidence="5">The sequence shown here is derived from an EMBL/GenBank/DDBJ whole genome shotgun (WGS) entry which is preliminary data.</text>
</comment>
<protein>
    <recommendedName>
        <fullName evidence="4">NACHT domain-containing protein</fullName>
    </recommendedName>
</protein>
<feature type="domain" description="NACHT" evidence="4">
    <location>
        <begin position="271"/>
        <end position="406"/>
    </location>
</feature>
<dbReference type="Pfam" id="PF24883">
    <property type="entry name" value="NPHP3_N"/>
    <property type="match status" value="1"/>
</dbReference>
<dbReference type="EMBL" id="JAQQWM010000004">
    <property type="protein sequence ID" value="KAK8068235.1"/>
    <property type="molecule type" value="Genomic_DNA"/>
</dbReference>